<dbReference type="EMBL" id="DTHG01000005">
    <property type="protein sequence ID" value="HGW90984.1"/>
    <property type="molecule type" value="Genomic_DNA"/>
</dbReference>
<evidence type="ECO:0000256" key="2">
    <source>
        <dbReference type="ARBA" id="ARBA00022670"/>
    </source>
</evidence>
<dbReference type="Gene3D" id="3.40.50.1450">
    <property type="entry name" value="HybD-like"/>
    <property type="match status" value="1"/>
</dbReference>
<comment type="similarity">
    <text evidence="1">Belongs to the peptidase A31 family.</text>
</comment>
<evidence type="ECO:0000256" key="3">
    <source>
        <dbReference type="ARBA" id="ARBA00022750"/>
    </source>
</evidence>
<dbReference type="GO" id="GO:0004190">
    <property type="term" value="F:aspartic-type endopeptidase activity"/>
    <property type="evidence" value="ECO:0007669"/>
    <property type="project" value="UniProtKB-KW"/>
</dbReference>
<dbReference type="GO" id="GO:0008047">
    <property type="term" value="F:enzyme activator activity"/>
    <property type="evidence" value="ECO:0007669"/>
    <property type="project" value="InterPro"/>
</dbReference>
<gene>
    <name evidence="5" type="ORF">ENV67_00370</name>
</gene>
<dbReference type="PANTHER" id="PTHR30302:SF1">
    <property type="entry name" value="HYDROGENASE 2 MATURATION PROTEASE"/>
    <property type="match status" value="1"/>
</dbReference>
<dbReference type="SUPFAM" id="SSF53163">
    <property type="entry name" value="HybD-like"/>
    <property type="match status" value="1"/>
</dbReference>
<dbReference type="GO" id="GO:0016485">
    <property type="term" value="P:protein processing"/>
    <property type="evidence" value="ECO:0007669"/>
    <property type="project" value="TreeGrafter"/>
</dbReference>
<reference evidence="5" key="1">
    <citation type="journal article" date="2020" name="mSystems">
        <title>Genome- and Community-Level Interaction Insights into Carbon Utilization and Element Cycling Functions of Hydrothermarchaeota in Hydrothermal Sediment.</title>
        <authorList>
            <person name="Zhou Z."/>
            <person name="Liu Y."/>
            <person name="Xu W."/>
            <person name="Pan J."/>
            <person name="Luo Z.H."/>
            <person name="Li M."/>
        </authorList>
    </citation>
    <scope>NUCLEOTIDE SEQUENCE [LARGE SCALE GENOMIC DNA]</scope>
    <source>
        <strain evidence="5">SpSt-780</strain>
    </source>
</reference>
<proteinExistence type="inferred from homology"/>
<protein>
    <submittedName>
        <fullName evidence="5">Hydrogenase maturation protease</fullName>
    </submittedName>
</protein>
<evidence type="ECO:0000256" key="1">
    <source>
        <dbReference type="ARBA" id="ARBA00006814"/>
    </source>
</evidence>
<evidence type="ECO:0000256" key="4">
    <source>
        <dbReference type="ARBA" id="ARBA00022801"/>
    </source>
</evidence>
<evidence type="ECO:0000313" key="5">
    <source>
        <dbReference type="EMBL" id="HGW90984.1"/>
    </source>
</evidence>
<dbReference type="PRINTS" id="PR00446">
    <property type="entry name" value="HYDRGNUPTAKE"/>
</dbReference>
<dbReference type="CDD" id="cd00518">
    <property type="entry name" value="H2MP"/>
    <property type="match status" value="1"/>
</dbReference>
<comment type="caution">
    <text evidence="5">The sequence shown here is derived from an EMBL/GenBank/DDBJ whole genome shotgun (WGS) entry which is preliminary data.</text>
</comment>
<accession>A0A7C4Y8U7</accession>
<keyword evidence="3" id="KW-0064">Aspartyl protease</keyword>
<dbReference type="InterPro" id="IPR000671">
    <property type="entry name" value="Peptidase_A31"/>
</dbReference>
<dbReference type="Pfam" id="PF01750">
    <property type="entry name" value="HycI"/>
    <property type="match status" value="1"/>
</dbReference>
<sequence length="159" mass="17942">MSSRGKRLIIGLGNPILSDDAAGIFAALKLKERWNNGEIDVETGLISGLKIIDYLTRYEEILIVDTIYGDNPGKYYRLPLEELKKSFHLTSPHTLNLYTALKICESFGMNKPERIKIYVIEAKNIDVFGEGLSEEIQGKIDEFVEYILKEETGGNDVNI</sequence>
<name>A0A7C4Y8U7_UNCW3</name>
<dbReference type="AlphaFoldDB" id="A0A7C4Y8U7"/>
<dbReference type="InterPro" id="IPR023430">
    <property type="entry name" value="Pept_HybD-like_dom_sf"/>
</dbReference>
<keyword evidence="4" id="KW-0378">Hydrolase</keyword>
<keyword evidence="2 5" id="KW-0645">Protease</keyword>
<organism evidence="5">
    <name type="scientific">candidate division WOR-3 bacterium</name>
    <dbReference type="NCBI Taxonomy" id="2052148"/>
    <lineage>
        <taxon>Bacteria</taxon>
        <taxon>Bacteria division WOR-3</taxon>
    </lineage>
</organism>
<dbReference type="PANTHER" id="PTHR30302">
    <property type="entry name" value="HYDROGENASE 1 MATURATION PROTEASE"/>
    <property type="match status" value="1"/>
</dbReference>
<dbReference type="NCBIfam" id="TIGR00072">
    <property type="entry name" value="hydrog_prot"/>
    <property type="match status" value="1"/>
</dbReference>